<evidence type="ECO:0000313" key="2">
    <source>
        <dbReference type="EMBL" id="KZO94369.1"/>
    </source>
</evidence>
<gene>
    <name evidence="2" type="ORF">CALVIDRAFT_223834</name>
</gene>
<dbReference type="EMBL" id="KV417295">
    <property type="protein sequence ID" value="KZO94369.1"/>
    <property type="molecule type" value="Genomic_DNA"/>
</dbReference>
<reference evidence="2 3" key="1">
    <citation type="journal article" date="2016" name="Mol. Biol. Evol.">
        <title>Comparative Genomics of Early-Diverging Mushroom-Forming Fungi Provides Insights into the Origins of Lignocellulose Decay Capabilities.</title>
        <authorList>
            <person name="Nagy L.G."/>
            <person name="Riley R."/>
            <person name="Tritt A."/>
            <person name="Adam C."/>
            <person name="Daum C."/>
            <person name="Floudas D."/>
            <person name="Sun H."/>
            <person name="Yadav J.S."/>
            <person name="Pangilinan J."/>
            <person name="Larsson K.H."/>
            <person name="Matsuura K."/>
            <person name="Barry K."/>
            <person name="Labutti K."/>
            <person name="Kuo R."/>
            <person name="Ohm R.A."/>
            <person name="Bhattacharya S.S."/>
            <person name="Shirouzu T."/>
            <person name="Yoshinaga Y."/>
            <person name="Martin F.M."/>
            <person name="Grigoriev I.V."/>
            <person name="Hibbett D.S."/>
        </authorList>
    </citation>
    <scope>NUCLEOTIDE SEQUENCE [LARGE SCALE GENOMIC DNA]</scope>
    <source>
        <strain evidence="2 3">TUFC12733</strain>
    </source>
</reference>
<keyword evidence="1" id="KW-1133">Transmembrane helix</keyword>
<proteinExistence type="predicted"/>
<organism evidence="2 3">
    <name type="scientific">Calocera viscosa (strain TUFC12733)</name>
    <dbReference type="NCBI Taxonomy" id="1330018"/>
    <lineage>
        <taxon>Eukaryota</taxon>
        <taxon>Fungi</taxon>
        <taxon>Dikarya</taxon>
        <taxon>Basidiomycota</taxon>
        <taxon>Agaricomycotina</taxon>
        <taxon>Dacrymycetes</taxon>
        <taxon>Dacrymycetales</taxon>
        <taxon>Dacrymycetaceae</taxon>
        <taxon>Calocera</taxon>
    </lineage>
</organism>
<evidence type="ECO:0000256" key="1">
    <source>
        <dbReference type="SAM" id="Phobius"/>
    </source>
</evidence>
<dbReference type="AlphaFoldDB" id="A0A167K841"/>
<protein>
    <submittedName>
        <fullName evidence="2">Uncharacterized protein</fullName>
    </submittedName>
</protein>
<sequence>MYQFMQSSHATVDQLAIRAAELMCAAVRKHGNDLGNGYLPTAAVETIVGVGFLLLTLISLSSPEIRRKAITSSTQRTLLPVFFKYTFYHVEWIADSCKTVCAMLTNQRSASQIEKYRAATEGKKGCKLRHCSKTWECAHLFQCGRYDLRATRSHSV</sequence>
<keyword evidence="1" id="KW-0472">Membrane</keyword>
<keyword evidence="1" id="KW-0812">Transmembrane</keyword>
<dbReference type="Proteomes" id="UP000076738">
    <property type="component" value="Unassembled WGS sequence"/>
</dbReference>
<name>A0A167K841_CALVF</name>
<feature type="transmembrane region" description="Helical" evidence="1">
    <location>
        <begin position="38"/>
        <end position="60"/>
    </location>
</feature>
<dbReference type="OrthoDB" id="10648185at2759"/>
<keyword evidence="3" id="KW-1185">Reference proteome</keyword>
<accession>A0A167K841</accession>
<evidence type="ECO:0000313" key="3">
    <source>
        <dbReference type="Proteomes" id="UP000076738"/>
    </source>
</evidence>